<dbReference type="AlphaFoldDB" id="A0A8J8MU62"/>
<gene>
    <name evidence="1" type="ORF">GR316_08860</name>
</gene>
<keyword evidence="2" id="KW-1185">Reference proteome</keyword>
<sequence length="167" mass="19123">MPLHSFTLPAAMLERGFWLYVWRVRVGNRQLLYVGRTGDNSSPFETAPYTRMGQHLGKQKNQNALRRHLEVKGIRPEQCDAFDLIAHGPIYPEIAKQDEAHPELMELHKPFRNRVGAMEKMLAEGLAAAGYEVMNTVNCKWTLDADGPERWAEAAQSFRREFPAFNP</sequence>
<evidence type="ECO:0000313" key="1">
    <source>
        <dbReference type="EMBL" id="QUS36368.1"/>
    </source>
</evidence>
<dbReference type="EMBL" id="CP047289">
    <property type="protein sequence ID" value="QUS36368.1"/>
    <property type="molecule type" value="Genomic_DNA"/>
</dbReference>
<protein>
    <submittedName>
        <fullName evidence="1">Uncharacterized protein</fullName>
    </submittedName>
</protein>
<name>A0A8J8MU62_9RHOB</name>
<evidence type="ECO:0000313" key="2">
    <source>
        <dbReference type="Proteomes" id="UP000679284"/>
    </source>
</evidence>
<dbReference type="KEGG" id="fap:GR316_08860"/>
<proteinExistence type="predicted"/>
<dbReference type="RefSeq" id="WP_211783589.1">
    <property type="nucleotide sequence ID" value="NZ_CP047289.1"/>
</dbReference>
<organism evidence="1 2">
    <name type="scientific">Falsirhodobacter algicola</name>
    <dbReference type="NCBI Taxonomy" id="2692330"/>
    <lineage>
        <taxon>Bacteria</taxon>
        <taxon>Pseudomonadati</taxon>
        <taxon>Pseudomonadota</taxon>
        <taxon>Alphaproteobacteria</taxon>
        <taxon>Rhodobacterales</taxon>
        <taxon>Paracoccaceae</taxon>
        <taxon>Falsirhodobacter</taxon>
    </lineage>
</organism>
<reference evidence="1" key="1">
    <citation type="submission" date="2020-01" db="EMBL/GenBank/DDBJ databases">
        <authorList>
            <person name="Yang Y."/>
            <person name="Kwon Y.M."/>
        </authorList>
    </citation>
    <scope>NUCLEOTIDE SEQUENCE</scope>
    <source>
        <strain evidence="1">PG104</strain>
    </source>
</reference>
<accession>A0A8J8MU62</accession>
<dbReference type="Proteomes" id="UP000679284">
    <property type="component" value="Chromosome"/>
</dbReference>